<dbReference type="PANTHER" id="PTHR42760">
    <property type="entry name" value="SHORT-CHAIN DEHYDROGENASES/REDUCTASES FAMILY MEMBER"/>
    <property type="match status" value="1"/>
</dbReference>
<accession>A0A2N5N6I8</accession>
<dbReference type="GO" id="GO:0004316">
    <property type="term" value="F:3-oxoacyl-[acyl-carrier-protein] reductase (NADPH) activity"/>
    <property type="evidence" value="ECO:0007669"/>
    <property type="project" value="UniProtKB-EC"/>
</dbReference>
<dbReference type="Gene3D" id="3.40.50.720">
    <property type="entry name" value="NAD(P)-binding Rossmann-like Domain"/>
    <property type="match status" value="1"/>
</dbReference>
<dbReference type="EC" id="1.1.1.100" evidence="5"/>
<keyword evidence="3 5" id="KW-0560">Oxidoreductase</keyword>
<reference evidence="5 6" key="1">
    <citation type="submission" date="2017-05" db="EMBL/GenBank/DDBJ databases">
        <title>Functional genome analysis of Paenibacillus pasadenensis strain R16: insights on endophytic life style and antifungal activity.</title>
        <authorList>
            <person name="Passera A."/>
            <person name="Marcolungo L."/>
            <person name="Casati P."/>
            <person name="Brasca M."/>
            <person name="Quaglino F."/>
            <person name="Delledonne M."/>
        </authorList>
    </citation>
    <scope>NUCLEOTIDE SEQUENCE [LARGE SCALE GENOMIC DNA]</scope>
    <source>
        <strain evidence="5 6">R16</strain>
    </source>
</reference>
<dbReference type="PANTHER" id="PTHR42760:SF133">
    <property type="entry name" value="3-OXOACYL-[ACYL-CARRIER-PROTEIN] REDUCTASE"/>
    <property type="match status" value="1"/>
</dbReference>
<comment type="caution">
    <text evidence="5">The sequence shown here is derived from an EMBL/GenBank/DDBJ whole genome shotgun (WGS) entry which is preliminary data.</text>
</comment>
<proteinExistence type="inferred from homology"/>
<dbReference type="PROSITE" id="PS00061">
    <property type="entry name" value="ADH_SHORT"/>
    <property type="match status" value="1"/>
</dbReference>
<sequence>MSMRLDGKTAIITGGAGGIGWAAATLFLEQGARVVVADYNEAAGMQRIASLDPKLQGQARFIAVDVSSEEQVEAMAHAALAWLGAIDILVNNAGITRDAMLSRMTTEQWKQVLDVNLSGVYYCTKHVSPHMAARGKGKIINTSSIVGVQGNLGQTNYAAAKAGVIGMTRTWAKELGYKGVCVNAVAPGFIATDMVASMPEQAIAAMSERVPLRRLGQPEDVAQAYLYLASDAADYVNGTVLEVNGGLSI</sequence>
<dbReference type="InterPro" id="IPR036291">
    <property type="entry name" value="NAD(P)-bd_dom_sf"/>
</dbReference>
<keyword evidence="2" id="KW-0521">NADP</keyword>
<gene>
    <name evidence="5" type="ORF">B8V81_4366</name>
</gene>
<dbReference type="Pfam" id="PF13561">
    <property type="entry name" value="adh_short_C2"/>
    <property type="match status" value="1"/>
</dbReference>
<comment type="similarity">
    <text evidence="1">Belongs to the short-chain dehydrogenases/reductases (SDR) family.</text>
</comment>
<dbReference type="PRINTS" id="PR00081">
    <property type="entry name" value="GDHRDH"/>
</dbReference>
<dbReference type="Proteomes" id="UP000234789">
    <property type="component" value="Unassembled WGS sequence"/>
</dbReference>
<organism evidence="5 6">
    <name type="scientific">Paenibacillus pasadenensis</name>
    <dbReference type="NCBI Taxonomy" id="217090"/>
    <lineage>
        <taxon>Bacteria</taxon>
        <taxon>Bacillati</taxon>
        <taxon>Bacillota</taxon>
        <taxon>Bacilli</taxon>
        <taxon>Bacillales</taxon>
        <taxon>Paenibacillaceae</taxon>
        <taxon>Paenibacillus</taxon>
    </lineage>
</organism>
<dbReference type="NCBIfam" id="NF009466">
    <property type="entry name" value="PRK12826.1-2"/>
    <property type="match status" value="1"/>
</dbReference>
<evidence type="ECO:0000256" key="1">
    <source>
        <dbReference type="ARBA" id="ARBA00006484"/>
    </source>
</evidence>
<dbReference type="InterPro" id="IPR020904">
    <property type="entry name" value="Sc_DH/Rdtase_CS"/>
</dbReference>
<dbReference type="InterPro" id="IPR057326">
    <property type="entry name" value="KR_dom"/>
</dbReference>
<evidence type="ECO:0000259" key="4">
    <source>
        <dbReference type="SMART" id="SM00822"/>
    </source>
</evidence>
<dbReference type="InterPro" id="IPR002347">
    <property type="entry name" value="SDR_fam"/>
</dbReference>
<name>A0A2N5N6I8_9BACL</name>
<feature type="domain" description="Ketoreductase" evidence="4">
    <location>
        <begin position="8"/>
        <end position="188"/>
    </location>
</feature>
<evidence type="ECO:0000256" key="2">
    <source>
        <dbReference type="ARBA" id="ARBA00022857"/>
    </source>
</evidence>
<dbReference type="AlphaFoldDB" id="A0A2N5N6I8"/>
<dbReference type="EMBL" id="NFEZ01000004">
    <property type="protein sequence ID" value="PLT45935.1"/>
    <property type="molecule type" value="Genomic_DNA"/>
</dbReference>
<evidence type="ECO:0000313" key="5">
    <source>
        <dbReference type="EMBL" id="PLT45935.1"/>
    </source>
</evidence>
<dbReference type="SMART" id="SM00822">
    <property type="entry name" value="PKS_KR"/>
    <property type="match status" value="1"/>
</dbReference>
<dbReference type="SUPFAM" id="SSF51735">
    <property type="entry name" value="NAD(P)-binding Rossmann-fold domains"/>
    <property type="match status" value="1"/>
</dbReference>
<evidence type="ECO:0000256" key="3">
    <source>
        <dbReference type="ARBA" id="ARBA00023002"/>
    </source>
</evidence>
<evidence type="ECO:0000313" key="6">
    <source>
        <dbReference type="Proteomes" id="UP000234789"/>
    </source>
</evidence>
<keyword evidence="6" id="KW-1185">Reference proteome</keyword>
<protein>
    <submittedName>
        <fullName evidence="5">3-oxoacyl-[acyl-carrier protein] reductase</fullName>
        <ecNumber evidence="5">1.1.1.100</ecNumber>
    </submittedName>
</protein>
<dbReference type="PRINTS" id="PR00080">
    <property type="entry name" value="SDRFAMILY"/>
</dbReference>
<dbReference type="GO" id="GO:0006633">
    <property type="term" value="P:fatty acid biosynthetic process"/>
    <property type="evidence" value="ECO:0007669"/>
    <property type="project" value="TreeGrafter"/>
</dbReference>
<dbReference type="NCBIfam" id="NF004198">
    <property type="entry name" value="PRK05653.1-3"/>
    <property type="match status" value="1"/>
</dbReference>
<dbReference type="GO" id="GO:0048038">
    <property type="term" value="F:quinone binding"/>
    <property type="evidence" value="ECO:0007669"/>
    <property type="project" value="TreeGrafter"/>
</dbReference>
<dbReference type="FunFam" id="3.40.50.720:FF:000115">
    <property type="entry name" value="3-oxoacyl-[acyl-carrier-protein] reductase FabG"/>
    <property type="match status" value="1"/>
</dbReference>
<dbReference type="NCBIfam" id="NF005559">
    <property type="entry name" value="PRK07231.1"/>
    <property type="match status" value="1"/>
</dbReference>